<evidence type="ECO:0000313" key="3">
    <source>
        <dbReference type="Proteomes" id="UP000594638"/>
    </source>
</evidence>
<evidence type="ECO:0000256" key="1">
    <source>
        <dbReference type="SAM" id="Phobius"/>
    </source>
</evidence>
<keyword evidence="1" id="KW-0472">Membrane</keyword>
<proteinExistence type="predicted"/>
<keyword evidence="1" id="KW-1133">Transmembrane helix</keyword>
<dbReference type="Gramene" id="OE9A018825T1">
    <property type="protein sequence ID" value="OE9A018825C1"/>
    <property type="gene ID" value="OE9A018825"/>
</dbReference>
<sequence>MTSLSNKELALSLVELIMICFYLMVTTTQLGMQKRIGDVLDSVCDWRGALNAFKKGCSKSENVRRNEENDRTLDDEINEFKVGFFS</sequence>
<keyword evidence="1" id="KW-0812">Transmembrane</keyword>
<organism evidence="2 3">
    <name type="scientific">Olea europaea subsp. europaea</name>
    <dbReference type="NCBI Taxonomy" id="158383"/>
    <lineage>
        <taxon>Eukaryota</taxon>
        <taxon>Viridiplantae</taxon>
        <taxon>Streptophyta</taxon>
        <taxon>Embryophyta</taxon>
        <taxon>Tracheophyta</taxon>
        <taxon>Spermatophyta</taxon>
        <taxon>Magnoliopsida</taxon>
        <taxon>eudicotyledons</taxon>
        <taxon>Gunneridae</taxon>
        <taxon>Pentapetalae</taxon>
        <taxon>asterids</taxon>
        <taxon>lamiids</taxon>
        <taxon>Lamiales</taxon>
        <taxon>Oleaceae</taxon>
        <taxon>Oleeae</taxon>
        <taxon>Olea</taxon>
    </lineage>
</organism>
<comment type="caution">
    <text evidence="2">The sequence shown here is derived from an EMBL/GenBank/DDBJ whole genome shotgun (WGS) entry which is preliminary data.</text>
</comment>
<dbReference type="Proteomes" id="UP000594638">
    <property type="component" value="Unassembled WGS sequence"/>
</dbReference>
<keyword evidence="3" id="KW-1185">Reference proteome</keyword>
<gene>
    <name evidence="2" type="ORF">OLEA9_A018825</name>
</gene>
<reference evidence="2 3" key="1">
    <citation type="submission" date="2019-12" db="EMBL/GenBank/DDBJ databases">
        <authorList>
            <person name="Alioto T."/>
            <person name="Alioto T."/>
            <person name="Gomez Garrido J."/>
        </authorList>
    </citation>
    <scope>NUCLEOTIDE SEQUENCE [LARGE SCALE GENOMIC DNA]</scope>
</reference>
<name>A0A8S0TCZ7_OLEEU</name>
<dbReference type="AlphaFoldDB" id="A0A8S0TCZ7"/>
<accession>A0A8S0TCZ7</accession>
<evidence type="ECO:0000313" key="2">
    <source>
        <dbReference type="EMBL" id="CAA3001794.1"/>
    </source>
</evidence>
<dbReference type="EMBL" id="CACTIH010005782">
    <property type="protein sequence ID" value="CAA3001794.1"/>
    <property type="molecule type" value="Genomic_DNA"/>
</dbReference>
<protein>
    <submittedName>
        <fullName evidence="2">Uncharacterized protein</fullName>
    </submittedName>
</protein>
<feature type="transmembrane region" description="Helical" evidence="1">
    <location>
        <begin position="6"/>
        <end position="25"/>
    </location>
</feature>